<proteinExistence type="inferred from homology"/>
<dbReference type="InterPro" id="IPR013792">
    <property type="entry name" value="RNA3'P_cycl/enolpyr_Trfase_a/b"/>
</dbReference>
<dbReference type="HOGENOM" id="CLU_024321_0_0_2"/>
<evidence type="ECO:0000256" key="6">
    <source>
        <dbReference type="ARBA" id="ARBA00044633"/>
    </source>
</evidence>
<dbReference type="GO" id="GO:0008652">
    <property type="term" value="P:amino acid biosynthetic process"/>
    <property type="evidence" value="ECO:0007669"/>
    <property type="project" value="UniProtKB-KW"/>
</dbReference>
<dbReference type="EMBL" id="AOHV01000038">
    <property type="protein sequence ID" value="ELY34981.1"/>
    <property type="molecule type" value="Genomic_DNA"/>
</dbReference>
<dbReference type="RefSeq" id="WP_008417610.1">
    <property type="nucleotide sequence ID" value="NC_014297.1"/>
</dbReference>
<evidence type="ECO:0000313" key="9">
    <source>
        <dbReference type="EMBL" id="ADJ15003.1"/>
    </source>
</evidence>
<name>D8J2P6_HALJB</name>
<comment type="pathway">
    <text evidence="1">Metabolic intermediate biosynthesis; chorismate biosynthesis; chorismate from D-erythrose 4-phosphate and phosphoenolpyruvate: step 6/7.</text>
</comment>
<dbReference type="InterPro" id="IPR006264">
    <property type="entry name" value="EPSP_synthase"/>
</dbReference>
<feature type="active site" description="Proton acceptor" evidence="7">
    <location>
        <position position="320"/>
    </location>
</feature>
<evidence type="ECO:0000313" key="12">
    <source>
        <dbReference type="Proteomes" id="UP000011645"/>
    </source>
</evidence>
<dbReference type="Pfam" id="PF00275">
    <property type="entry name" value="EPSP_synthase"/>
    <property type="match status" value="1"/>
</dbReference>
<evidence type="ECO:0000256" key="2">
    <source>
        <dbReference type="ARBA" id="ARBA00009948"/>
    </source>
</evidence>
<feature type="binding site" evidence="7">
    <location>
        <position position="191"/>
    </location>
    <ligand>
        <name>3-phosphoshikimate</name>
        <dbReference type="ChEBI" id="CHEBI:145989"/>
    </ligand>
</feature>
<dbReference type="HAMAP" id="MF_00210">
    <property type="entry name" value="EPSP_synth"/>
    <property type="match status" value="1"/>
</dbReference>
<dbReference type="PANTHER" id="PTHR21090">
    <property type="entry name" value="AROM/DEHYDROQUINATE SYNTHASE"/>
    <property type="match status" value="1"/>
</dbReference>
<keyword evidence="5 7" id="KW-0057">Aromatic amino acid biosynthesis</keyword>
<evidence type="ECO:0000256" key="4">
    <source>
        <dbReference type="ARBA" id="ARBA00022679"/>
    </source>
</evidence>
<keyword evidence="3 7" id="KW-0028">Amino-acid biosynthesis</keyword>
<organism evidence="9 11">
    <name type="scientific">Halalkalicoccus jeotgali (strain DSM 18796 / CECT 7217 / JCM 14584 / KCTC 4019 / B3)</name>
    <dbReference type="NCBI Taxonomy" id="795797"/>
    <lineage>
        <taxon>Archaea</taxon>
        <taxon>Methanobacteriati</taxon>
        <taxon>Methanobacteriota</taxon>
        <taxon>Stenosarchaea group</taxon>
        <taxon>Halobacteria</taxon>
        <taxon>Halobacteriales</taxon>
        <taxon>Halococcaceae</taxon>
        <taxon>Halalkalicoccus</taxon>
    </lineage>
</organism>
<feature type="binding site" evidence="7">
    <location>
        <position position="25"/>
    </location>
    <ligand>
        <name>3-phosphoshikimate</name>
        <dbReference type="ChEBI" id="CHEBI:145989"/>
    </ligand>
</feature>
<feature type="binding site" evidence="7">
    <location>
        <position position="90"/>
    </location>
    <ligand>
        <name>phosphoenolpyruvate</name>
        <dbReference type="ChEBI" id="CHEBI:58702"/>
    </ligand>
</feature>
<comment type="subcellular location">
    <subcellularLocation>
        <location evidence="7">Cytoplasm</location>
    </subcellularLocation>
</comment>
<feature type="binding site" evidence="7">
    <location>
        <position position="320"/>
    </location>
    <ligand>
        <name>3-phosphoshikimate</name>
        <dbReference type="ChEBI" id="CHEBI:145989"/>
    </ligand>
</feature>
<dbReference type="CDD" id="cd01556">
    <property type="entry name" value="EPSP_synthase"/>
    <property type="match status" value="1"/>
</dbReference>
<dbReference type="GO" id="GO:0003866">
    <property type="term" value="F:3-phosphoshikimate 1-carboxyvinyltransferase activity"/>
    <property type="evidence" value="ECO:0007669"/>
    <property type="project" value="UniProtKB-UniRule"/>
</dbReference>
<dbReference type="AlphaFoldDB" id="D8J2P6"/>
<feature type="binding site" evidence="7">
    <location>
        <position position="347"/>
    </location>
    <ligand>
        <name>3-phosphoshikimate</name>
        <dbReference type="ChEBI" id="CHEBI:145989"/>
    </ligand>
</feature>
<dbReference type="GO" id="GO:0005737">
    <property type="term" value="C:cytoplasm"/>
    <property type="evidence" value="ECO:0007669"/>
    <property type="project" value="UniProtKB-SubCell"/>
</dbReference>
<feature type="binding site" evidence="7">
    <location>
        <position position="20"/>
    </location>
    <ligand>
        <name>3-phosphoshikimate</name>
        <dbReference type="ChEBI" id="CHEBI:145989"/>
    </ligand>
</feature>
<dbReference type="GO" id="GO:0009073">
    <property type="term" value="P:aromatic amino acid family biosynthetic process"/>
    <property type="evidence" value="ECO:0007669"/>
    <property type="project" value="UniProtKB-KW"/>
</dbReference>
<accession>D8J2P6</accession>
<protein>
    <recommendedName>
        <fullName evidence="7">3-phosphoshikimate 1-carboxyvinyltransferase</fullName>
        <ecNumber evidence="7">2.5.1.19</ecNumber>
    </recommendedName>
    <alternativeName>
        <fullName evidence="7">5-enolpyruvylshikimate-3-phosphate synthase</fullName>
        <shortName evidence="7">EPSP synthase</shortName>
        <shortName evidence="7">EPSPS</shortName>
    </alternativeName>
</protein>
<sequence>MDVTITRASLRGTAQAPPSKSYTHRAILAAGYASGATVYDPLDSADPHATARAIEAFGGDVSAVDGGFAVEGFAGVPDVPANVIDCGNSGTTMRLVTGTAALADGITVLTGDDSLRSRPQGPLLDAIEGLGGRAESTRGNGQAPLVIEGPVSGGRVSIPGDVSSQYITALLMAGAVTEEGIEIDLETELKSAPYVDITLEVLSAFGVEAEPVGADGGEVRSAGASGFRVPGGQTYEPEGGEYHVPGDFSSISYLLAAGVLAADEGLTVRGAQPSAQGDTAIVGIAERMGGDVQWDREAGEIEVSKSELSGITVDVGDTPDLLPTIATLGAVADGETRITNCEHVRYKETDRVSAMATELGKLGASVTEYEDELVVHGEDSELSGAIVDGYDDHRIVMALSLAGLVAEGETVVRGAEHVDVSFPDFFDVLYDLGATIQRQ</sequence>
<gene>
    <name evidence="7" type="primary">aroA</name>
    <name evidence="9" type="ordered locus">HacjB3_08090</name>
    <name evidence="10" type="ORF">C497_14632</name>
</gene>
<comment type="subunit">
    <text evidence="7">Monomer.</text>
</comment>
<reference evidence="9 11" key="1">
    <citation type="journal article" date="2010" name="J. Bacteriol.">
        <title>Complete genome sequence of Halalkalicoccus jeotgali B3(T), an extremely halophilic archaeon.</title>
        <authorList>
            <person name="Roh S.W."/>
            <person name="Nam Y.D."/>
            <person name="Nam S.H."/>
            <person name="Choi S.H."/>
            <person name="Park H.S."/>
            <person name="Bae J.W."/>
        </authorList>
    </citation>
    <scope>NUCLEOTIDE SEQUENCE [LARGE SCALE GENOMIC DNA]</scope>
    <source>
        <strain evidence="9">B3</strain>
        <strain evidence="11">DSM 18796 / CECT 7217 / JCM 14584 / KCTC 4019 / B3</strain>
    </source>
</reference>
<keyword evidence="7" id="KW-0963">Cytoplasm</keyword>
<feature type="binding site" evidence="7">
    <location>
        <position position="20"/>
    </location>
    <ligand>
        <name>phosphoenolpyruvate</name>
        <dbReference type="ChEBI" id="CHEBI:58702"/>
    </ligand>
</feature>
<dbReference type="InterPro" id="IPR023193">
    <property type="entry name" value="EPSP_synthase_CS"/>
</dbReference>
<evidence type="ECO:0000256" key="7">
    <source>
        <dbReference type="HAMAP-Rule" id="MF_00210"/>
    </source>
</evidence>
<feature type="binding site" evidence="7">
    <location>
        <position position="394"/>
    </location>
    <ligand>
        <name>phosphoenolpyruvate</name>
        <dbReference type="ChEBI" id="CHEBI:58702"/>
    </ligand>
</feature>
<dbReference type="PROSITE" id="PS00104">
    <property type="entry name" value="EPSP_SYNTHASE_1"/>
    <property type="match status" value="1"/>
</dbReference>
<feature type="binding site" evidence="7">
    <location>
        <position position="118"/>
    </location>
    <ligand>
        <name>phosphoenolpyruvate</name>
        <dbReference type="ChEBI" id="CHEBI:58702"/>
    </ligand>
</feature>
<dbReference type="GeneID" id="9419420"/>
<dbReference type="PIRSF" id="PIRSF000505">
    <property type="entry name" value="EPSPS"/>
    <property type="match status" value="1"/>
</dbReference>
<dbReference type="EMBL" id="CP002062">
    <property type="protein sequence ID" value="ADJ15003.1"/>
    <property type="molecule type" value="Genomic_DNA"/>
</dbReference>
<dbReference type="EC" id="2.5.1.19" evidence="7"/>
<evidence type="ECO:0000256" key="3">
    <source>
        <dbReference type="ARBA" id="ARBA00022605"/>
    </source>
</evidence>
<reference evidence="10 12" key="2">
    <citation type="journal article" date="2014" name="PLoS Genet.">
        <title>Phylogenetically driven sequencing of extremely halophilic archaea reveals strategies for static and dynamic osmo-response.</title>
        <authorList>
            <person name="Becker E.A."/>
            <person name="Seitzer P.M."/>
            <person name="Tritt A."/>
            <person name="Larsen D."/>
            <person name="Krusor M."/>
            <person name="Yao A.I."/>
            <person name="Wu D."/>
            <person name="Madern D."/>
            <person name="Eisen J.A."/>
            <person name="Darling A.E."/>
            <person name="Facciotti M.T."/>
        </authorList>
    </citation>
    <scope>NUCLEOTIDE SEQUENCE [LARGE SCALE GENOMIC DNA]</scope>
    <source>
        <strain evidence="10">B3</strain>
        <strain evidence="12">DSM 18796 / CECT 7217 / JCM 14584 / KCTC 4019 / B3</strain>
    </source>
</reference>
<dbReference type="STRING" id="795797.HacjB3_08090"/>
<evidence type="ECO:0000256" key="1">
    <source>
        <dbReference type="ARBA" id="ARBA00004811"/>
    </source>
</evidence>
<dbReference type="UniPathway" id="UPA00053">
    <property type="reaction ID" value="UER00089"/>
</dbReference>
<evidence type="ECO:0000256" key="5">
    <source>
        <dbReference type="ARBA" id="ARBA00023141"/>
    </source>
</evidence>
<dbReference type="PROSITE" id="PS00885">
    <property type="entry name" value="EPSP_SYNTHASE_2"/>
    <property type="match status" value="1"/>
</dbReference>
<dbReference type="InterPro" id="IPR036968">
    <property type="entry name" value="Enolpyruvate_Tfrase_sf"/>
</dbReference>
<comment type="function">
    <text evidence="7">Catalyzes the transfer of the enolpyruvyl moiety of phosphoenolpyruvate (PEP) to the 5-hydroxyl of shikimate-3-phosphate (S3P) to produce enolpyruvyl shikimate-3-phosphate and inorganic phosphate.</text>
</comment>
<keyword evidence="12" id="KW-1185">Reference proteome</keyword>
<feature type="binding site" evidence="7">
    <location>
        <position position="165"/>
    </location>
    <ligand>
        <name>3-phosphoshikimate</name>
        <dbReference type="ChEBI" id="CHEBI:145989"/>
    </ligand>
</feature>
<dbReference type="GO" id="GO:0009423">
    <property type="term" value="P:chorismate biosynthetic process"/>
    <property type="evidence" value="ECO:0007669"/>
    <property type="project" value="UniProtKB-UniRule"/>
</dbReference>
<comment type="caution">
    <text evidence="7">Lacks conserved residue(s) required for the propagation of feature annotation.</text>
</comment>
<dbReference type="InterPro" id="IPR001986">
    <property type="entry name" value="Enolpyruvate_Tfrase_dom"/>
</dbReference>
<feature type="binding site" evidence="7">
    <location>
        <position position="165"/>
    </location>
    <ligand>
        <name>phosphoenolpyruvate</name>
        <dbReference type="ChEBI" id="CHEBI:58702"/>
    </ligand>
</feature>
<dbReference type="NCBIfam" id="TIGR01356">
    <property type="entry name" value="aroA"/>
    <property type="match status" value="1"/>
</dbReference>
<feature type="domain" description="Enolpyruvate transferase" evidence="8">
    <location>
        <begin position="8"/>
        <end position="429"/>
    </location>
</feature>
<evidence type="ECO:0000259" key="8">
    <source>
        <dbReference type="Pfam" id="PF00275"/>
    </source>
</evidence>
<dbReference type="KEGG" id="hje:HacjB3_08090"/>
<dbReference type="PANTHER" id="PTHR21090:SF5">
    <property type="entry name" value="PENTAFUNCTIONAL AROM POLYPEPTIDE"/>
    <property type="match status" value="1"/>
</dbReference>
<dbReference type="Proteomes" id="UP000000390">
    <property type="component" value="Chromosome"/>
</dbReference>
<feature type="binding site" evidence="7">
    <location>
        <position position="351"/>
    </location>
    <ligand>
        <name>phosphoenolpyruvate</name>
        <dbReference type="ChEBI" id="CHEBI:58702"/>
    </ligand>
</feature>
<keyword evidence="4 7" id="KW-0808">Transferase</keyword>
<feature type="binding site" evidence="7">
    <location>
        <position position="21"/>
    </location>
    <ligand>
        <name>3-phosphoshikimate</name>
        <dbReference type="ChEBI" id="CHEBI:145989"/>
    </ligand>
</feature>
<comment type="similarity">
    <text evidence="2 7">Belongs to the EPSP synthase family.</text>
</comment>
<dbReference type="eggNOG" id="arCOG04134">
    <property type="taxonomic scope" value="Archaea"/>
</dbReference>
<comment type="catalytic activity">
    <reaction evidence="6">
        <text>3-phosphoshikimate + phosphoenolpyruvate = 5-O-(1-carboxyvinyl)-3-phosphoshikimate + phosphate</text>
        <dbReference type="Rhea" id="RHEA:21256"/>
        <dbReference type="ChEBI" id="CHEBI:43474"/>
        <dbReference type="ChEBI" id="CHEBI:57701"/>
        <dbReference type="ChEBI" id="CHEBI:58702"/>
        <dbReference type="ChEBI" id="CHEBI:145989"/>
        <dbReference type="EC" id="2.5.1.19"/>
    </reaction>
    <physiologicalReaction direction="left-to-right" evidence="6">
        <dbReference type="Rhea" id="RHEA:21257"/>
    </physiologicalReaction>
</comment>
<dbReference type="SUPFAM" id="SSF55205">
    <property type="entry name" value="EPT/RTPC-like"/>
    <property type="match status" value="1"/>
</dbReference>
<feature type="binding site" evidence="7">
    <location>
        <position position="164"/>
    </location>
    <ligand>
        <name>3-phosphoshikimate</name>
        <dbReference type="ChEBI" id="CHEBI:145989"/>
    </ligand>
</feature>
<evidence type="ECO:0000313" key="11">
    <source>
        <dbReference type="Proteomes" id="UP000000390"/>
    </source>
</evidence>
<feature type="binding site" evidence="7">
    <location>
        <position position="163"/>
    </location>
    <ligand>
        <name>3-phosphoshikimate</name>
        <dbReference type="ChEBI" id="CHEBI:145989"/>
    </ligand>
</feature>
<dbReference type="OrthoDB" id="43788at2157"/>
<dbReference type="PATRIC" id="fig|795797.18.peg.1611"/>
<dbReference type="Proteomes" id="UP000011645">
    <property type="component" value="Unassembled WGS sequence"/>
</dbReference>
<evidence type="ECO:0000313" key="10">
    <source>
        <dbReference type="EMBL" id="ELY34981.1"/>
    </source>
</evidence>
<dbReference type="Gene3D" id="3.65.10.10">
    <property type="entry name" value="Enolpyruvate transferase domain"/>
    <property type="match status" value="2"/>
</dbReference>